<organism evidence="2 3">
    <name type="scientific">Sodiomyces alkalinus (strain CBS 110278 / VKM F-3762 / F11)</name>
    <name type="common">Alkaliphilic filamentous fungus</name>
    <dbReference type="NCBI Taxonomy" id="1314773"/>
    <lineage>
        <taxon>Eukaryota</taxon>
        <taxon>Fungi</taxon>
        <taxon>Dikarya</taxon>
        <taxon>Ascomycota</taxon>
        <taxon>Pezizomycotina</taxon>
        <taxon>Sordariomycetes</taxon>
        <taxon>Hypocreomycetidae</taxon>
        <taxon>Glomerellales</taxon>
        <taxon>Plectosphaerellaceae</taxon>
        <taxon>Sodiomyces</taxon>
    </lineage>
</organism>
<proteinExistence type="predicted"/>
<dbReference type="Proteomes" id="UP000272025">
    <property type="component" value="Unassembled WGS sequence"/>
</dbReference>
<reference evidence="2 3" key="1">
    <citation type="journal article" date="2018" name="Mol. Ecol.">
        <title>The obligate alkalophilic soda-lake fungus Sodiomyces alkalinus has shifted to a protein diet.</title>
        <authorList>
            <person name="Grum-Grzhimaylo A.A."/>
            <person name="Falkoski D.L."/>
            <person name="van den Heuvel J."/>
            <person name="Valero-Jimenez C.A."/>
            <person name="Min B."/>
            <person name="Choi I.G."/>
            <person name="Lipzen A."/>
            <person name="Daum C.G."/>
            <person name="Aanen D.K."/>
            <person name="Tsang A."/>
            <person name="Henrissat B."/>
            <person name="Bilanenko E.N."/>
            <person name="de Vries R.P."/>
            <person name="van Kan J.A.L."/>
            <person name="Grigoriev I.V."/>
            <person name="Debets A.J.M."/>
        </authorList>
    </citation>
    <scope>NUCLEOTIDE SEQUENCE [LARGE SCALE GENOMIC DNA]</scope>
    <source>
        <strain evidence="2 3">F11</strain>
    </source>
</reference>
<sequence length="227" mass="25664">MLRLGPRLRSNRNPACLHSTQASYTQVQQSLQVQSNLRLLILLPFLAKPGLSQIKMLTSRRVSLRGATAGRGERASCALSSGQPAQPMYGHGIWVEPRNYPIAEFRSETQRKKRFKRPTLWSSWRLTSGTLLNAERHTAMGSGLATTPLTRPRDITPHQKGRQKKKLFKSLTPDAKVVTDLQGPTGQIFYFFFIFFRLHKMTLGLWPSQIKSHAGVRIQWTCLPAVT</sequence>
<dbReference type="GeneID" id="39584283"/>
<dbReference type="RefSeq" id="XP_028468162.1">
    <property type="nucleotide sequence ID" value="XM_028615806.1"/>
</dbReference>
<evidence type="ECO:0000313" key="3">
    <source>
        <dbReference type="Proteomes" id="UP000272025"/>
    </source>
</evidence>
<protein>
    <submittedName>
        <fullName evidence="2">Uncharacterized protein</fullName>
    </submittedName>
</protein>
<name>A0A3N2Q0X5_SODAK</name>
<accession>A0A3N2Q0X5</accession>
<feature type="region of interest" description="Disordered" evidence="1">
    <location>
        <begin position="143"/>
        <end position="165"/>
    </location>
</feature>
<dbReference type="EMBL" id="ML119052">
    <property type="protein sequence ID" value="ROT40356.1"/>
    <property type="molecule type" value="Genomic_DNA"/>
</dbReference>
<dbReference type="AlphaFoldDB" id="A0A3N2Q0X5"/>
<evidence type="ECO:0000256" key="1">
    <source>
        <dbReference type="SAM" id="MobiDB-lite"/>
    </source>
</evidence>
<gene>
    <name evidence="2" type="ORF">SODALDRAFT_94660</name>
</gene>
<evidence type="ECO:0000313" key="2">
    <source>
        <dbReference type="EMBL" id="ROT40356.1"/>
    </source>
</evidence>
<keyword evidence="3" id="KW-1185">Reference proteome</keyword>